<sequence>MSSALRRQRVHASVLGVLRPLPETLASRLRLWNMCDRTPDFQSCCRALQQVSPSLRALCDTPFPAPPFPFFSLAAEADSSPGASPPACKFVFLERAAQCAAEQSAVERQLRAGHTFANSLGPSTAFKASTVSAACGDSAGPGADVSLLLKKVQRQQLQLQALEKSAESWEDVTNLARRQTEWEESRRKKLRAHPDLKRLLTPARRTSDQPPGASSAATAHRHAILGCLYTQMQDLASTLKQRELAALQGRLDSRRYFSAFATAAVSQASGDPSRRPAAGPQKASRLASHCMRATLAAAEAAKTAERLLFPQMHRSSRGAFPGSVQNGAQGTHDEENAPREARASRLPGSAGLLEEGRRSGGNTNEARETGERGEASETQAREVEMTALRADGWRAQRKGRNGEEKDVTGVLLDTEGECGAAASVDLQLLAREERELVEALSTDADVIQEVHAKLTEIVHCMDVFSAKVLEQSEAYTSHFTAKRTQGNPLPALPPVEASVDFSLSLRLRLLSRRRSSIAHAGCMRSFFFF</sequence>
<organism evidence="3 4">
    <name type="scientific">Toxoplasma gondii ARI</name>
    <dbReference type="NCBI Taxonomy" id="1074872"/>
    <lineage>
        <taxon>Eukaryota</taxon>
        <taxon>Sar</taxon>
        <taxon>Alveolata</taxon>
        <taxon>Apicomplexa</taxon>
        <taxon>Conoidasida</taxon>
        <taxon>Coccidia</taxon>
        <taxon>Eucoccidiorida</taxon>
        <taxon>Eimeriorina</taxon>
        <taxon>Sarcocystidae</taxon>
        <taxon>Toxoplasma</taxon>
    </lineage>
</organism>
<proteinExistence type="predicted"/>
<dbReference type="EMBL" id="AGQS02004030">
    <property type="protein sequence ID" value="KYF45601.1"/>
    <property type="molecule type" value="Genomic_DNA"/>
</dbReference>
<feature type="coiled-coil region" evidence="1">
    <location>
        <begin position="145"/>
        <end position="172"/>
    </location>
</feature>
<evidence type="ECO:0000313" key="4">
    <source>
        <dbReference type="Proteomes" id="UP000074247"/>
    </source>
</evidence>
<dbReference type="AlphaFoldDB" id="A0A139Y3A2"/>
<name>A0A139Y3A2_TOXGO</name>
<evidence type="ECO:0000313" key="3">
    <source>
        <dbReference type="EMBL" id="KYF45601.1"/>
    </source>
</evidence>
<evidence type="ECO:0000256" key="1">
    <source>
        <dbReference type="SAM" id="Coils"/>
    </source>
</evidence>
<keyword evidence="1" id="KW-0175">Coiled coil</keyword>
<protein>
    <submittedName>
        <fullName evidence="3">Uncharacterized protein</fullName>
    </submittedName>
</protein>
<dbReference type="OrthoDB" id="342981at2759"/>
<feature type="region of interest" description="Disordered" evidence="2">
    <location>
        <begin position="315"/>
        <end position="381"/>
    </location>
</feature>
<evidence type="ECO:0000256" key="2">
    <source>
        <dbReference type="SAM" id="MobiDB-lite"/>
    </source>
</evidence>
<feature type="compositionally biased region" description="Basic and acidic residues" evidence="2">
    <location>
        <begin position="365"/>
        <end position="381"/>
    </location>
</feature>
<feature type="compositionally biased region" description="Basic and acidic residues" evidence="2">
    <location>
        <begin position="331"/>
        <end position="343"/>
    </location>
</feature>
<dbReference type="VEuPathDB" id="ToxoDB:TGARI_267530"/>
<feature type="region of interest" description="Disordered" evidence="2">
    <location>
        <begin position="264"/>
        <end position="285"/>
    </location>
</feature>
<accession>A0A139Y3A2</accession>
<gene>
    <name evidence="3" type="ORF">TGARI_267530</name>
</gene>
<dbReference type="Proteomes" id="UP000074247">
    <property type="component" value="Unassembled WGS sequence"/>
</dbReference>
<comment type="caution">
    <text evidence="3">The sequence shown here is derived from an EMBL/GenBank/DDBJ whole genome shotgun (WGS) entry which is preliminary data.</text>
</comment>
<reference evidence="3 4" key="1">
    <citation type="journal article" date="2016" name="Nat. Commun.">
        <title>Local admixture of amplified and diversified secreted pathogenesis determinants shapes mosaic Toxoplasma gondii genomes.</title>
        <authorList>
            <person name="Lorenzi H."/>
            <person name="Khan A."/>
            <person name="Behnke M.S."/>
            <person name="Namasivayam S."/>
            <person name="Swapna L.S."/>
            <person name="Hadjithomas M."/>
            <person name="Karamycheva S."/>
            <person name="Pinney D."/>
            <person name="Brunk B.P."/>
            <person name="Ajioka J.W."/>
            <person name="Ajzenberg D."/>
            <person name="Boothroyd J.C."/>
            <person name="Boyle J.P."/>
            <person name="Darde M.L."/>
            <person name="Diaz-Miranda M.A."/>
            <person name="Dubey J.P."/>
            <person name="Fritz H.M."/>
            <person name="Gennari S.M."/>
            <person name="Gregory B.D."/>
            <person name="Kim K."/>
            <person name="Saeij J.P."/>
            <person name="Su C."/>
            <person name="White M.W."/>
            <person name="Zhu X.Q."/>
            <person name="Howe D.K."/>
            <person name="Rosenthal B.M."/>
            <person name="Grigg M.E."/>
            <person name="Parkinson J."/>
            <person name="Liu L."/>
            <person name="Kissinger J.C."/>
            <person name="Roos D.S."/>
            <person name="Sibley L.D."/>
        </authorList>
    </citation>
    <scope>NUCLEOTIDE SEQUENCE [LARGE SCALE GENOMIC DNA]</scope>
    <source>
        <strain evidence="3 4">ARI</strain>
    </source>
</reference>